<organism evidence="2 3">
    <name type="scientific">Gracilimonas halophila</name>
    <dbReference type="NCBI Taxonomy" id="1834464"/>
    <lineage>
        <taxon>Bacteria</taxon>
        <taxon>Pseudomonadati</taxon>
        <taxon>Balneolota</taxon>
        <taxon>Balneolia</taxon>
        <taxon>Balneolales</taxon>
        <taxon>Balneolaceae</taxon>
        <taxon>Gracilimonas</taxon>
    </lineage>
</organism>
<evidence type="ECO:0000256" key="1">
    <source>
        <dbReference type="SAM" id="Phobius"/>
    </source>
</evidence>
<evidence type="ECO:0000313" key="3">
    <source>
        <dbReference type="Proteomes" id="UP001597460"/>
    </source>
</evidence>
<accession>A0ABW5JIF4</accession>
<keyword evidence="1" id="KW-1133">Transmembrane helix</keyword>
<dbReference type="RefSeq" id="WP_390300605.1">
    <property type="nucleotide sequence ID" value="NZ_JBHULI010000024.1"/>
</dbReference>
<keyword evidence="1" id="KW-0812">Transmembrane</keyword>
<comment type="caution">
    <text evidence="2">The sequence shown here is derived from an EMBL/GenBank/DDBJ whole genome shotgun (WGS) entry which is preliminary data.</text>
</comment>
<feature type="transmembrane region" description="Helical" evidence="1">
    <location>
        <begin position="97"/>
        <end position="118"/>
    </location>
</feature>
<keyword evidence="1" id="KW-0472">Membrane</keyword>
<protein>
    <submittedName>
        <fullName evidence="2">Uncharacterized protein</fullName>
    </submittedName>
</protein>
<name>A0ABW5JIF4_9BACT</name>
<keyword evidence="3" id="KW-1185">Reference proteome</keyword>
<sequence>MFKKIKAKIERLQQERPKLDLSHFDDPLAGEIDWFPLKGGGTNFKTRSLSKKSFNRYHFKATLGSLFFSGVFTLCGIGLPLGIILSNDLPIFSLETLGIVFFGSIFTGVGSLLGYQYLQPVVFDKSVGYFWKGWKEPEMYGRDNPKGAIRLSEIHAIQILAEYIRSDNSSYYSYELNLILRDGSRFNVIDHGKLDQMRKDAEELSSFLGKPVWDLTSHVNR</sequence>
<dbReference type="EMBL" id="JBHULI010000024">
    <property type="protein sequence ID" value="MFD2532289.1"/>
    <property type="molecule type" value="Genomic_DNA"/>
</dbReference>
<evidence type="ECO:0000313" key="2">
    <source>
        <dbReference type="EMBL" id="MFD2532289.1"/>
    </source>
</evidence>
<feature type="transmembrane region" description="Helical" evidence="1">
    <location>
        <begin position="61"/>
        <end position="85"/>
    </location>
</feature>
<dbReference type="Proteomes" id="UP001597460">
    <property type="component" value="Unassembled WGS sequence"/>
</dbReference>
<reference evidence="3" key="1">
    <citation type="journal article" date="2019" name="Int. J. Syst. Evol. Microbiol.">
        <title>The Global Catalogue of Microorganisms (GCM) 10K type strain sequencing project: providing services to taxonomists for standard genome sequencing and annotation.</title>
        <authorList>
            <consortium name="The Broad Institute Genomics Platform"/>
            <consortium name="The Broad Institute Genome Sequencing Center for Infectious Disease"/>
            <person name="Wu L."/>
            <person name="Ma J."/>
        </authorList>
    </citation>
    <scope>NUCLEOTIDE SEQUENCE [LARGE SCALE GENOMIC DNA]</scope>
    <source>
        <strain evidence="3">KCTC 52042</strain>
    </source>
</reference>
<gene>
    <name evidence="2" type="ORF">ACFSVN_07510</name>
</gene>
<proteinExistence type="predicted"/>